<name>A0A0D0VWZ1_9ACTN</name>
<dbReference type="Proteomes" id="UP000032254">
    <property type="component" value="Unassembled WGS sequence"/>
</dbReference>
<accession>A0A0D0VWZ1</accession>
<dbReference type="RefSeq" id="WP_043962020.1">
    <property type="nucleotide sequence ID" value="NZ_JXSX01000001.1"/>
</dbReference>
<proteinExistence type="predicted"/>
<dbReference type="AlphaFoldDB" id="A0A0D0VWZ1"/>
<feature type="domain" description="NACHT" evidence="1">
    <location>
        <begin position="258"/>
        <end position="419"/>
    </location>
</feature>
<dbReference type="InterPro" id="IPR007111">
    <property type="entry name" value="NACHT_NTPase"/>
</dbReference>
<dbReference type="GeneID" id="301303926"/>
<protein>
    <recommendedName>
        <fullName evidence="1">NACHT domain-containing protein</fullName>
    </recommendedName>
</protein>
<keyword evidence="3" id="KW-1185">Reference proteome</keyword>
<reference evidence="2 3" key="1">
    <citation type="submission" date="2015-01" db="EMBL/GenBank/DDBJ databases">
        <title>Sequencing and annotation of Micromonospora carbonacea strain JXNU-1 genome.</title>
        <authorList>
            <person name="Long Z."/>
            <person name="Huang Y."/>
            <person name="Jiang Y."/>
        </authorList>
    </citation>
    <scope>NUCLEOTIDE SEQUENCE [LARGE SCALE GENOMIC DNA]</scope>
    <source>
        <strain evidence="2 3">JXNU-1</strain>
    </source>
</reference>
<gene>
    <name evidence="2" type="ORF">TK50_07175</name>
</gene>
<sequence length="1266" mass="140644">MADYAWERLSPRQFEHIVQALTVRYFGATALIWGDGPDGGREATFEGLLRDPCTGEEKTGYLVVQAKFLQRPHPDTAAQQAWAARHLRSELSAYEKSPSRRIPDAYIYATNAVLSPSSGGGKDKVVGLLAGFRERYGLLFAVPWDYDQLGAMLDESDGLSTKYRWLITPGELLHATLRRFNSEPILAASVPAILQRELVRDSAARLTSYLTPRLSPTSVASVYVDVPVRLAGTSGPVTGYDDSRYALHQLLTELTGATKVVVTGGPGQGKTTLVQTLAQVHRAALLDAVDPQLLSPAALQESSRVAAALRRLALPMPGTARFPFWVDAVAFAEHLEQSQEADRSVWHFLARRYATLIKTAVDVPSLRQFAYTNPTLLIIDGYDEMAFFRQAATAEHIAEFLDDVRMSQLDTAIVVTSRPQSYEKDLERLGFKLWQLEPLGPIDAISYAEQLIAATLEDSRLLERFRTVAFQTEIRDLLYSPLHVSLILSLLDGGQDLPRERYNLFAAYYDHVYQRERMRGGELGKFLDDFRPLIDVVHQRAAFVLQLSGESDQRSNALSLDRFRAIVHSSVEGAAPASGNVEAVVEKIIRFARQRLVLLVGVDSDTIGFQIRPLAEFLAASHLLRGTRSRIAQRLRAVSRSAYWRDVCRFLAAAIFSSEDERIGELRDTVVVAYQELDHRAHSGVEALRGRGLRLAIDLVADSGLSVNDPYFHHFWPSMEQTTELWTNDLKKLAYLAVAAPASEEWLSALAERVGLSRTDEVANDTCWELLNLLAKRDFRWSAEAARALLDQASPEQLTWMLPDVAVPQVVDGAALAEYLARSNPHVVRRSSFHEDPTGLPSWGRAMWSILHGTDGDGLVSNLELDGTGWPLSGARSIDAMAHYRDLRSMPAQAHAGWHDWYHVTLLCADAPHAVDASGLAGVVEVFHGRERLELLPWPFVELRLSATNAPQRLDFAPWLEAENRWMEQGVTLIDVEAYVESGALTERIRHEGFPFSTLHWCLPGSSRSHTGPLRTILDILHRAQPDQFQRRDTVAGVLLLPICDHELRHGGEGIAPDLAHRVLTYAVGSSVTDTITCPTAVAALSACTTDHCFRTHAERVTRWSWISGEDHEQVEADRVLRRAGLLAEPTVLARLCTRIAARTSNSATWQALHEVWLGPGQPAPAPLQQLLGATRPATLTDRDLHRALRSCRAEQDIDLWDLFSVISRNPAWDQTEKLVLRDRLALLNNEPWVLNSSVYLDHPTLTEPIIGRQLPALGLGAPGAG</sequence>
<comment type="caution">
    <text evidence="2">The sequence shown here is derived from an EMBL/GenBank/DDBJ whole genome shotgun (WGS) entry which is preliminary data.</text>
</comment>
<dbReference type="EMBL" id="JXSX01000001">
    <property type="protein sequence ID" value="KIR65248.1"/>
    <property type="molecule type" value="Genomic_DNA"/>
</dbReference>
<evidence type="ECO:0000313" key="2">
    <source>
        <dbReference type="EMBL" id="KIR65248.1"/>
    </source>
</evidence>
<organism evidence="2 3">
    <name type="scientific">Micromonospora haikouensis</name>
    <dbReference type="NCBI Taxonomy" id="686309"/>
    <lineage>
        <taxon>Bacteria</taxon>
        <taxon>Bacillati</taxon>
        <taxon>Actinomycetota</taxon>
        <taxon>Actinomycetes</taxon>
        <taxon>Micromonosporales</taxon>
        <taxon>Micromonosporaceae</taxon>
        <taxon>Micromonospora</taxon>
    </lineage>
</organism>
<evidence type="ECO:0000313" key="3">
    <source>
        <dbReference type="Proteomes" id="UP000032254"/>
    </source>
</evidence>
<dbReference type="Gene3D" id="3.40.50.300">
    <property type="entry name" value="P-loop containing nucleotide triphosphate hydrolases"/>
    <property type="match status" value="1"/>
</dbReference>
<dbReference type="SUPFAM" id="SSF52540">
    <property type="entry name" value="P-loop containing nucleoside triphosphate hydrolases"/>
    <property type="match status" value="1"/>
</dbReference>
<dbReference type="PROSITE" id="PS50837">
    <property type="entry name" value="NACHT"/>
    <property type="match status" value="1"/>
</dbReference>
<dbReference type="PATRIC" id="fig|47853.6.peg.1528"/>
<evidence type="ECO:0000259" key="1">
    <source>
        <dbReference type="PROSITE" id="PS50837"/>
    </source>
</evidence>
<dbReference type="Pfam" id="PF05729">
    <property type="entry name" value="NACHT"/>
    <property type="match status" value="1"/>
</dbReference>
<dbReference type="OrthoDB" id="5379188at2"/>
<dbReference type="InterPro" id="IPR027417">
    <property type="entry name" value="P-loop_NTPase"/>
</dbReference>